<dbReference type="OrthoDB" id="4951845at2759"/>
<gene>
    <name evidence="2" type="ORF">CC1G_12612</name>
</gene>
<dbReference type="InterPro" id="IPR036282">
    <property type="entry name" value="Glutathione-S-Trfase_C_sf"/>
</dbReference>
<dbReference type="GeneID" id="6016209"/>
<dbReference type="PANTHER" id="PTHR42673">
    <property type="entry name" value="MALEYLACETOACETATE ISOMERASE"/>
    <property type="match status" value="1"/>
</dbReference>
<dbReference type="Gene3D" id="3.40.30.10">
    <property type="entry name" value="Glutaredoxin"/>
    <property type="match status" value="1"/>
</dbReference>
<dbReference type="AlphaFoldDB" id="A8P8J5"/>
<dbReference type="OMA" id="PWRFTEK"/>
<dbReference type="SUPFAM" id="SSF52833">
    <property type="entry name" value="Thioredoxin-like"/>
    <property type="match status" value="1"/>
</dbReference>
<evidence type="ECO:0000259" key="1">
    <source>
        <dbReference type="PROSITE" id="PS50404"/>
    </source>
</evidence>
<evidence type="ECO:0000313" key="3">
    <source>
        <dbReference type="Proteomes" id="UP000001861"/>
    </source>
</evidence>
<dbReference type="Proteomes" id="UP000001861">
    <property type="component" value="Unassembled WGS sequence"/>
</dbReference>
<dbReference type="VEuPathDB" id="FungiDB:CC1G_12612"/>
<dbReference type="InterPro" id="IPR004045">
    <property type="entry name" value="Glutathione_S-Trfase_N"/>
</dbReference>
<dbReference type="GO" id="GO:0006559">
    <property type="term" value="P:L-phenylalanine catabolic process"/>
    <property type="evidence" value="ECO:0007669"/>
    <property type="project" value="TreeGrafter"/>
</dbReference>
<accession>A8P8J5</accession>
<organism evidence="2 3">
    <name type="scientific">Coprinopsis cinerea (strain Okayama-7 / 130 / ATCC MYA-4618 / FGSC 9003)</name>
    <name type="common">Inky cap fungus</name>
    <name type="synonym">Hormographiella aspergillata</name>
    <dbReference type="NCBI Taxonomy" id="240176"/>
    <lineage>
        <taxon>Eukaryota</taxon>
        <taxon>Fungi</taxon>
        <taxon>Dikarya</taxon>
        <taxon>Basidiomycota</taxon>
        <taxon>Agaricomycotina</taxon>
        <taxon>Agaricomycetes</taxon>
        <taxon>Agaricomycetidae</taxon>
        <taxon>Agaricales</taxon>
        <taxon>Agaricineae</taxon>
        <taxon>Psathyrellaceae</taxon>
        <taxon>Coprinopsis</taxon>
    </lineage>
</organism>
<dbReference type="Gene3D" id="1.20.1050.10">
    <property type="match status" value="1"/>
</dbReference>
<feature type="domain" description="GST N-terminal" evidence="1">
    <location>
        <begin position="16"/>
        <end position="107"/>
    </location>
</feature>
<dbReference type="InParanoid" id="A8P8J5"/>
<dbReference type="STRING" id="240176.A8P8J5"/>
<keyword evidence="3" id="KW-1185">Reference proteome</keyword>
<name>A8P8J5_COPC7</name>
<dbReference type="InterPro" id="IPR036249">
    <property type="entry name" value="Thioredoxin-like_sf"/>
</dbReference>
<dbReference type="GO" id="GO:0006749">
    <property type="term" value="P:glutathione metabolic process"/>
    <property type="evidence" value="ECO:0007669"/>
    <property type="project" value="TreeGrafter"/>
</dbReference>
<dbReference type="KEGG" id="cci:CC1G_12612"/>
<dbReference type="Pfam" id="PF22041">
    <property type="entry name" value="GST_C_7"/>
    <property type="match status" value="1"/>
</dbReference>
<dbReference type="PROSITE" id="PS50404">
    <property type="entry name" value="GST_NTER"/>
    <property type="match status" value="1"/>
</dbReference>
<dbReference type="EMBL" id="AACS02000011">
    <property type="protein sequence ID" value="EAU82225.1"/>
    <property type="molecule type" value="Genomic_DNA"/>
</dbReference>
<dbReference type="SUPFAM" id="SSF47616">
    <property type="entry name" value="GST C-terminal domain-like"/>
    <property type="match status" value="1"/>
</dbReference>
<sequence length="267" mass="30625">MKLEDLDQTKITLFDLYSEAPGHAFSPSTWKVRYALNFKKLPFVTDWVDFIQVQSLCAQIGAKPTIKKPDGGDIWTLPVIYDPSTKRVVSESLVIAEYLEQQYPSAPRLIPPGTEGLIRAFVHAFTKDVMPLYQFVIPLTIKVVKEESKPYFRATREAWFGTTLEEAVPKGEKRVEEWSKVKDVWKVFGRWFGDSDEDVEVGSEGTLRKWVMGDAPCFADFLVAAHLMWVTKVLGQESEEWKEISKWSGGRWGRLLEDCKVYEGDYL</sequence>
<dbReference type="InterPro" id="IPR054416">
    <property type="entry name" value="GST_UstS-like_C"/>
</dbReference>
<dbReference type="Pfam" id="PF13409">
    <property type="entry name" value="GST_N_2"/>
    <property type="match status" value="1"/>
</dbReference>
<protein>
    <recommendedName>
        <fullName evidence="1">GST N-terminal domain-containing protein</fullName>
    </recommendedName>
</protein>
<dbReference type="GO" id="GO:0016034">
    <property type="term" value="F:maleylacetoacetate isomerase activity"/>
    <property type="evidence" value="ECO:0007669"/>
    <property type="project" value="TreeGrafter"/>
</dbReference>
<dbReference type="RefSeq" id="XP_001839584.1">
    <property type="nucleotide sequence ID" value="XM_001839532.1"/>
</dbReference>
<proteinExistence type="predicted"/>
<comment type="caution">
    <text evidence="2">The sequence shown here is derived from an EMBL/GenBank/DDBJ whole genome shotgun (WGS) entry which is preliminary data.</text>
</comment>
<evidence type="ECO:0000313" key="2">
    <source>
        <dbReference type="EMBL" id="EAU82225.1"/>
    </source>
</evidence>
<dbReference type="eggNOG" id="ENOG502QQN3">
    <property type="taxonomic scope" value="Eukaryota"/>
</dbReference>
<reference evidence="2 3" key="1">
    <citation type="journal article" date="2010" name="Proc. Natl. Acad. Sci. U.S.A.">
        <title>Insights into evolution of multicellular fungi from the assembled chromosomes of the mushroom Coprinopsis cinerea (Coprinus cinereus).</title>
        <authorList>
            <person name="Stajich J.E."/>
            <person name="Wilke S.K."/>
            <person name="Ahren D."/>
            <person name="Au C.H."/>
            <person name="Birren B.W."/>
            <person name="Borodovsky M."/>
            <person name="Burns C."/>
            <person name="Canback B."/>
            <person name="Casselton L.A."/>
            <person name="Cheng C.K."/>
            <person name="Deng J."/>
            <person name="Dietrich F.S."/>
            <person name="Fargo D.C."/>
            <person name="Farman M.L."/>
            <person name="Gathman A.C."/>
            <person name="Goldberg J."/>
            <person name="Guigo R."/>
            <person name="Hoegger P.J."/>
            <person name="Hooker J.B."/>
            <person name="Huggins A."/>
            <person name="James T.Y."/>
            <person name="Kamada T."/>
            <person name="Kilaru S."/>
            <person name="Kodira C."/>
            <person name="Kues U."/>
            <person name="Kupfer D."/>
            <person name="Kwan H.S."/>
            <person name="Lomsadze A."/>
            <person name="Li W."/>
            <person name="Lilly W.W."/>
            <person name="Ma L.J."/>
            <person name="Mackey A.J."/>
            <person name="Manning G."/>
            <person name="Martin F."/>
            <person name="Muraguchi H."/>
            <person name="Natvig D.O."/>
            <person name="Palmerini H."/>
            <person name="Ramesh M.A."/>
            <person name="Rehmeyer C.J."/>
            <person name="Roe B.A."/>
            <person name="Shenoy N."/>
            <person name="Stanke M."/>
            <person name="Ter-Hovhannisyan V."/>
            <person name="Tunlid A."/>
            <person name="Velagapudi R."/>
            <person name="Vision T.J."/>
            <person name="Zeng Q."/>
            <person name="Zolan M.E."/>
            <person name="Pukkila P.J."/>
        </authorList>
    </citation>
    <scope>NUCLEOTIDE SEQUENCE [LARGE SCALE GENOMIC DNA]</scope>
    <source>
        <strain evidence="3">Okayama-7 / 130 / ATCC MYA-4618 / FGSC 9003</strain>
    </source>
</reference>
<dbReference type="PANTHER" id="PTHR42673:SF21">
    <property type="entry name" value="GLUTATHIONE S-TRANSFERASE YFCF"/>
    <property type="match status" value="1"/>
</dbReference>
<dbReference type="GO" id="GO:0004364">
    <property type="term" value="F:glutathione transferase activity"/>
    <property type="evidence" value="ECO:0007669"/>
    <property type="project" value="TreeGrafter"/>
</dbReference>